<dbReference type="RefSeq" id="WP_096282026.1">
    <property type="nucleotide sequence ID" value="NZ_CP189763.1"/>
</dbReference>
<organism evidence="1 2">
    <name type="scientific">Halomonas casei</name>
    <dbReference type="NCBI Taxonomy" id="2742613"/>
    <lineage>
        <taxon>Bacteria</taxon>
        <taxon>Pseudomonadati</taxon>
        <taxon>Pseudomonadota</taxon>
        <taxon>Gammaproteobacteria</taxon>
        <taxon>Oceanospirillales</taxon>
        <taxon>Halomonadaceae</taxon>
        <taxon>Halomonas</taxon>
    </lineage>
</organism>
<evidence type="ECO:0000313" key="1">
    <source>
        <dbReference type="EMBL" id="MBE0399893.1"/>
    </source>
</evidence>
<evidence type="ECO:0000313" key="2">
    <source>
        <dbReference type="Proteomes" id="UP001645039"/>
    </source>
</evidence>
<keyword evidence="2" id="KW-1185">Reference proteome</keyword>
<accession>A0ABR9F0A9</accession>
<proteinExistence type="predicted"/>
<dbReference type="Proteomes" id="UP001645039">
    <property type="component" value="Unassembled WGS sequence"/>
</dbReference>
<dbReference type="EMBL" id="RRZD01000005">
    <property type="protein sequence ID" value="MBE0399893.1"/>
    <property type="molecule type" value="Genomic_DNA"/>
</dbReference>
<reference evidence="1 2" key="1">
    <citation type="submission" date="2020-07" db="EMBL/GenBank/DDBJ databases">
        <title>Halophilic bacteria isolated from french cheeses.</title>
        <authorList>
            <person name="Kothe C.I."/>
            <person name="Farah-Kraiem B."/>
            <person name="Renault P."/>
            <person name="Dridi B."/>
        </authorList>
    </citation>
    <scope>NUCLEOTIDE SEQUENCE [LARGE SCALE GENOMIC DNA]</scope>
    <source>
        <strain evidence="1 2">FME1</strain>
    </source>
</reference>
<name>A0ABR9F0A9_9GAMM</name>
<gene>
    <name evidence="1" type="ORF">EI168_07175</name>
</gene>
<comment type="caution">
    <text evidence="1">The sequence shown here is derived from an EMBL/GenBank/DDBJ whole genome shotgun (WGS) entry which is preliminary data.</text>
</comment>
<protein>
    <submittedName>
        <fullName evidence="1">Uncharacterized protein</fullName>
    </submittedName>
</protein>
<sequence length="121" mass="13567">MAEWPEKNRPGFVLFFEDTRPEGFGLGMPEDQSYHDFPEIKVLMNGVLNHPGNHLGLIDQFDETLQFYVNGDGSVLIDFIVKDKSGSLQAILSLRECIALVQSSVPSLSALQIPNAEFNKW</sequence>